<dbReference type="EMBL" id="MLFU01000004">
    <property type="protein sequence ID" value="KAK1509739.1"/>
    <property type="molecule type" value="Genomic_DNA"/>
</dbReference>
<sequence>MDAPASSSSLTCPFSQECGGDIGWWCGGGSLDFQATSEPRPSVFQHFINTELIGQQHLTVAAVLLLFSSCFYASTFLPSPPPGEAPLSVRSDDKMQSGIRRLGCAGPSPAVGWFAGVVAMWFASNNSTTLRRDTTKPSIGEDRTGRDRAGAVIHAAGKTPVQGQREKEKERRKTVGILIVFNLKRGVGCGERGRRLTSVHSRLFDIEGQVSPEWVPALFLLACSHPPTSLSKSSLSSFGTPSPQLPHSLHFLFGLTYKLTVKG</sequence>
<keyword evidence="2" id="KW-1185">Reference proteome</keyword>
<organism evidence="1 2">
    <name type="scientific">Colletotrichum tamarilloi</name>
    <dbReference type="NCBI Taxonomy" id="1209934"/>
    <lineage>
        <taxon>Eukaryota</taxon>
        <taxon>Fungi</taxon>
        <taxon>Dikarya</taxon>
        <taxon>Ascomycota</taxon>
        <taxon>Pezizomycotina</taxon>
        <taxon>Sordariomycetes</taxon>
        <taxon>Hypocreomycetidae</taxon>
        <taxon>Glomerellales</taxon>
        <taxon>Glomerellaceae</taxon>
        <taxon>Colletotrichum</taxon>
        <taxon>Colletotrichum acutatum species complex</taxon>
    </lineage>
</organism>
<dbReference type="RefSeq" id="XP_060387437.1">
    <property type="nucleotide sequence ID" value="XM_060517903.1"/>
</dbReference>
<dbReference type="Proteomes" id="UP001227543">
    <property type="component" value="Unassembled WGS sequence"/>
</dbReference>
<proteinExistence type="predicted"/>
<protein>
    <submittedName>
        <fullName evidence="1">Uncharacterized protein</fullName>
    </submittedName>
</protein>
<name>A0ABQ9RQG6_9PEZI</name>
<reference evidence="1 2" key="1">
    <citation type="submission" date="2016-10" db="EMBL/GenBank/DDBJ databases">
        <title>The genome sequence of Colletotrichum fioriniae PJ7.</title>
        <authorList>
            <person name="Baroncelli R."/>
        </authorList>
    </citation>
    <scope>NUCLEOTIDE SEQUENCE [LARGE SCALE GENOMIC DNA]</scope>
    <source>
        <strain evidence="1 2">Tom-12</strain>
    </source>
</reference>
<accession>A0ABQ9RQG6</accession>
<evidence type="ECO:0000313" key="1">
    <source>
        <dbReference type="EMBL" id="KAK1509739.1"/>
    </source>
</evidence>
<gene>
    <name evidence="1" type="ORF">CTAM01_01862</name>
</gene>
<dbReference type="GeneID" id="85402141"/>
<evidence type="ECO:0000313" key="2">
    <source>
        <dbReference type="Proteomes" id="UP001227543"/>
    </source>
</evidence>
<comment type="caution">
    <text evidence="1">The sequence shown here is derived from an EMBL/GenBank/DDBJ whole genome shotgun (WGS) entry which is preliminary data.</text>
</comment>